<keyword evidence="8 11" id="KW-0663">Pyridoxal phosphate</keyword>
<sequence length="371" mass="40046">MSKRPSLTPLIESLPATVPFVGPEALERRRGGLPFRARLGANENGFGPSARVVEAMRNAAPDVWMYGDPENHELKTAIARHLGVAFENVAAGEGVDALLGLIVRQYMEPGTPVVVSLGGYPTFNFHVTGFGGRLVPVPYDGYRENLEGLLDAVRRENAPLVYLANPDNPMASWWDAGSISAFIEALPETTMLILDEAYCEFAPADSVPPIDVNRPNVLRLRTFSKAYGLAGMRCGYVFGHAAAIEPFDRIRNHFGITRLTQIAALAALEDQEYLRDTVARVAAGRERIGRIAAANGLTALPSATNFVAVDCGADGAFALRVLQELGKRDVFVRKPMAAGQDQYIRVSVGPDSALDLFAEALPEALKAAREG</sequence>
<dbReference type="PANTHER" id="PTHR43643:SF6">
    <property type="entry name" value="HISTIDINOL-PHOSPHATE AMINOTRANSFERASE"/>
    <property type="match status" value="1"/>
</dbReference>
<evidence type="ECO:0000256" key="11">
    <source>
        <dbReference type="RuleBase" id="RU003693"/>
    </source>
</evidence>
<protein>
    <recommendedName>
        <fullName evidence="4">histidinol-phosphate transaminase</fullName>
        <ecNumber evidence="4">2.6.1.9</ecNumber>
    </recommendedName>
</protein>
<comment type="catalytic activity">
    <reaction evidence="10">
        <text>L-histidinol phosphate + 2-oxoglutarate = 3-(imidazol-4-yl)-2-oxopropyl phosphate + L-glutamate</text>
        <dbReference type="Rhea" id="RHEA:23744"/>
        <dbReference type="ChEBI" id="CHEBI:16810"/>
        <dbReference type="ChEBI" id="CHEBI:29985"/>
        <dbReference type="ChEBI" id="CHEBI:57766"/>
        <dbReference type="ChEBI" id="CHEBI:57980"/>
        <dbReference type="EC" id="2.6.1.9"/>
    </reaction>
</comment>
<comment type="pathway">
    <text evidence="2">Amino-acid biosynthesis; L-histidine biosynthesis; L-histidine from 5-phospho-alpha-D-ribose 1-diphosphate: step 7/9.</text>
</comment>
<dbReference type="PANTHER" id="PTHR43643">
    <property type="entry name" value="HISTIDINOL-PHOSPHATE AMINOTRANSFERASE 2"/>
    <property type="match status" value="1"/>
</dbReference>
<comment type="caution">
    <text evidence="13">The sequence shown here is derived from an EMBL/GenBank/DDBJ whole genome shotgun (WGS) entry which is preliminary data.</text>
</comment>
<dbReference type="RefSeq" id="WP_345097720.1">
    <property type="nucleotide sequence ID" value="NZ_BAABGS010000008.1"/>
</dbReference>
<dbReference type="InterPro" id="IPR050106">
    <property type="entry name" value="HistidinolP_aminotransfase"/>
</dbReference>
<dbReference type="GO" id="GO:0008483">
    <property type="term" value="F:transaminase activity"/>
    <property type="evidence" value="ECO:0007669"/>
    <property type="project" value="UniProtKB-KW"/>
</dbReference>
<keyword evidence="14" id="KW-1185">Reference proteome</keyword>
<evidence type="ECO:0000256" key="8">
    <source>
        <dbReference type="ARBA" id="ARBA00022898"/>
    </source>
</evidence>
<accession>A0ABW5DFY4</accession>
<dbReference type="EMBL" id="JBHUIR010000029">
    <property type="protein sequence ID" value="MFD2259834.1"/>
    <property type="molecule type" value="Genomic_DNA"/>
</dbReference>
<reference evidence="14" key="1">
    <citation type="journal article" date="2019" name="Int. J. Syst. Evol. Microbiol.">
        <title>The Global Catalogue of Microorganisms (GCM) 10K type strain sequencing project: providing services to taxonomists for standard genome sequencing and annotation.</title>
        <authorList>
            <consortium name="The Broad Institute Genomics Platform"/>
            <consortium name="The Broad Institute Genome Sequencing Center for Infectious Disease"/>
            <person name="Wu L."/>
            <person name="Ma J."/>
        </authorList>
    </citation>
    <scope>NUCLEOTIDE SEQUENCE [LARGE SCALE GENOMIC DNA]</scope>
    <source>
        <strain evidence="14">KCTC 23707</strain>
    </source>
</reference>
<dbReference type="CDD" id="cd00609">
    <property type="entry name" value="AAT_like"/>
    <property type="match status" value="1"/>
</dbReference>
<evidence type="ECO:0000256" key="5">
    <source>
        <dbReference type="ARBA" id="ARBA00022576"/>
    </source>
</evidence>
<organism evidence="13 14">
    <name type="scientific">Chelativorans composti</name>
    <dbReference type="NCBI Taxonomy" id="768533"/>
    <lineage>
        <taxon>Bacteria</taxon>
        <taxon>Pseudomonadati</taxon>
        <taxon>Pseudomonadota</taxon>
        <taxon>Alphaproteobacteria</taxon>
        <taxon>Hyphomicrobiales</taxon>
        <taxon>Phyllobacteriaceae</taxon>
        <taxon>Chelativorans</taxon>
    </lineage>
</organism>
<evidence type="ECO:0000256" key="10">
    <source>
        <dbReference type="ARBA" id="ARBA00047481"/>
    </source>
</evidence>
<dbReference type="Gene3D" id="3.40.640.10">
    <property type="entry name" value="Type I PLP-dependent aspartate aminotransferase-like (Major domain)"/>
    <property type="match status" value="1"/>
</dbReference>
<dbReference type="NCBIfam" id="NF006014">
    <property type="entry name" value="PRK08153.1"/>
    <property type="match status" value="1"/>
</dbReference>
<comment type="similarity">
    <text evidence="3">Belongs to the class-II pyridoxal-phosphate-dependent aminotransferase family. Histidinol-phosphate aminotransferase subfamily.</text>
</comment>
<dbReference type="PROSITE" id="PS00599">
    <property type="entry name" value="AA_TRANSFER_CLASS_2"/>
    <property type="match status" value="1"/>
</dbReference>
<evidence type="ECO:0000256" key="9">
    <source>
        <dbReference type="ARBA" id="ARBA00023102"/>
    </source>
</evidence>
<proteinExistence type="inferred from homology"/>
<evidence type="ECO:0000313" key="13">
    <source>
        <dbReference type="EMBL" id="MFD2259834.1"/>
    </source>
</evidence>
<evidence type="ECO:0000256" key="6">
    <source>
        <dbReference type="ARBA" id="ARBA00022605"/>
    </source>
</evidence>
<dbReference type="Gene3D" id="3.90.1150.10">
    <property type="entry name" value="Aspartate Aminotransferase, domain 1"/>
    <property type="match status" value="1"/>
</dbReference>
<keyword evidence="5 13" id="KW-0032">Aminotransferase</keyword>
<evidence type="ECO:0000256" key="7">
    <source>
        <dbReference type="ARBA" id="ARBA00022679"/>
    </source>
</evidence>
<evidence type="ECO:0000259" key="12">
    <source>
        <dbReference type="Pfam" id="PF00155"/>
    </source>
</evidence>
<evidence type="ECO:0000256" key="4">
    <source>
        <dbReference type="ARBA" id="ARBA00012748"/>
    </source>
</evidence>
<dbReference type="Pfam" id="PF00155">
    <property type="entry name" value="Aminotran_1_2"/>
    <property type="match status" value="1"/>
</dbReference>
<dbReference type="InterPro" id="IPR001917">
    <property type="entry name" value="Aminotrans_II_pyridoxalP_BS"/>
</dbReference>
<evidence type="ECO:0000256" key="1">
    <source>
        <dbReference type="ARBA" id="ARBA00001933"/>
    </source>
</evidence>
<dbReference type="InterPro" id="IPR004839">
    <property type="entry name" value="Aminotransferase_I/II_large"/>
</dbReference>
<evidence type="ECO:0000256" key="2">
    <source>
        <dbReference type="ARBA" id="ARBA00005011"/>
    </source>
</evidence>
<comment type="cofactor">
    <cofactor evidence="1 11">
        <name>pyridoxal 5'-phosphate</name>
        <dbReference type="ChEBI" id="CHEBI:597326"/>
    </cofactor>
</comment>
<keyword evidence="6" id="KW-0028">Amino-acid biosynthesis</keyword>
<evidence type="ECO:0000313" key="14">
    <source>
        <dbReference type="Proteomes" id="UP001597373"/>
    </source>
</evidence>
<keyword evidence="9" id="KW-0368">Histidine biosynthesis</keyword>
<feature type="domain" description="Aminotransferase class I/classII large" evidence="12">
    <location>
        <begin position="39"/>
        <end position="361"/>
    </location>
</feature>
<evidence type="ECO:0000256" key="3">
    <source>
        <dbReference type="ARBA" id="ARBA00007970"/>
    </source>
</evidence>
<dbReference type="SUPFAM" id="SSF53383">
    <property type="entry name" value="PLP-dependent transferases"/>
    <property type="match status" value="1"/>
</dbReference>
<dbReference type="InterPro" id="IPR015424">
    <property type="entry name" value="PyrdxlP-dep_Trfase"/>
</dbReference>
<gene>
    <name evidence="13" type="ORF">ACFSMZ_08655</name>
</gene>
<name>A0ABW5DFY4_9HYPH</name>
<dbReference type="InterPro" id="IPR015421">
    <property type="entry name" value="PyrdxlP-dep_Trfase_major"/>
</dbReference>
<dbReference type="EC" id="2.6.1.9" evidence="4"/>
<keyword evidence="7" id="KW-0808">Transferase</keyword>
<dbReference type="Proteomes" id="UP001597373">
    <property type="component" value="Unassembled WGS sequence"/>
</dbReference>
<dbReference type="InterPro" id="IPR015422">
    <property type="entry name" value="PyrdxlP-dep_Trfase_small"/>
</dbReference>